<protein>
    <submittedName>
        <fullName evidence="4">D-2-hydroxyacid dehydrogenase</fullName>
    </submittedName>
</protein>
<dbReference type="Proteomes" id="UP000724149">
    <property type="component" value="Unassembled WGS sequence"/>
</dbReference>
<accession>A0ABS2GP39</accession>
<dbReference type="Gene3D" id="3.40.50.720">
    <property type="entry name" value="NAD(P)-binding Rossmann-like Domain"/>
    <property type="match status" value="2"/>
</dbReference>
<keyword evidence="5" id="KW-1185">Reference proteome</keyword>
<dbReference type="InterPro" id="IPR006140">
    <property type="entry name" value="D-isomer_DH_NAD-bd"/>
</dbReference>
<proteinExistence type="predicted"/>
<name>A0ABS2GP39_9FIRM</name>
<comment type="caution">
    <text evidence="4">The sequence shown here is derived from an EMBL/GenBank/DDBJ whole genome shotgun (WGS) entry which is preliminary data.</text>
</comment>
<dbReference type="PANTHER" id="PTHR43333">
    <property type="entry name" value="2-HACID_DH_C DOMAIN-CONTAINING PROTEIN"/>
    <property type="match status" value="1"/>
</dbReference>
<gene>
    <name evidence="4" type="ORF">H9X81_05625</name>
</gene>
<evidence type="ECO:0000313" key="5">
    <source>
        <dbReference type="Proteomes" id="UP000724149"/>
    </source>
</evidence>
<dbReference type="Pfam" id="PF02826">
    <property type="entry name" value="2-Hacid_dh_C"/>
    <property type="match status" value="1"/>
</dbReference>
<sequence length="312" mass="33327">MEKIINALVLSPEQKEAFLAAAPGVEQVFFRDSDITAADLEGATVLLGNPSVAAVREGGTSLRWMHTRSAGADQYMPEGVLPAGAVLSSSVGAYGISVSEHMFAMLMALMKRLPDYRDNQNAEIWKRTGTAKTLRGAKVLIGGAGDIGSSFALLCKAFGAETLGIRRNVNKPAPGIDSMHSMDELDDLLAECDVAALVFPRSPETDGLMSYERIKRMKPDAILINAGRGTAVDCEALARALSEGHLFGAALDVTDPEPLPAGHPLWKEKRALITPHVAGGNSLEITAVKIAEIALENLRLYLDGQPVKNRLK</sequence>
<evidence type="ECO:0000256" key="2">
    <source>
        <dbReference type="ARBA" id="ARBA00023027"/>
    </source>
</evidence>
<dbReference type="CDD" id="cd05300">
    <property type="entry name" value="2-Hacid_dh_1"/>
    <property type="match status" value="1"/>
</dbReference>
<dbReference type="InterPro" id="IPR036291">
    <property type="entry name" value="NAD(P)-bd_dom_sf"/>
</dbReference>
<keyword evidence="1" id="KW-0560">Oxidoreductase</keyword>
<evidence type="ECO:0000259" key="3">
    <source>
        <dbReference type="Pfam" id="PF02826"/>
    </source>
</evidence>
<reference evidence="4 5" key="1">
    <citation type="journal article" date="2021" name="Sci. Rep.">
        <title>The distribution of antibiotic resistance genes in chicken gut microbiota commensals.</title>
        <authorList>
            <person name="Juricova H."/>
            <person name="Matiasovicova J."/>
            <person name="Kubasova T."/>
            <person name="Cejkova D."/>
            <person name="Rychlik I."/>
        </authorList>
    </citation>
    <scope>NUCLEOTIDE SEQUENCE [LARGE SCALE GENOMIC DNA]</scope>
    <source>
        <strain evidence="4 5">An564</strain>
    </source>
</reference>
<dbReference type="RefSeq" id="WP_204720445.1">
    <property type="nucleotide sequence ID" value="NZ_JACSNR010000004.1"/>
</dbReference>
<dbReference type="SUPFAM" id="SSF51735">
    <property type="entry name" value="NAD(P)-binding Rossmann-fold domains"/>
    <property type="match status" value="1"/>
</dbReference>
<dbReference type="EMBL" id="JACSNR010000004">
    <property type="protein sequence ID" value="MBM6923169.1"/>
    <property type="molecule type" value="Genomic_DNA"/>
</dbReference>
<dbReference type="SUPFAM" id="SSF52283">
    <property type="entry name" value="Formate/glycerate dehydrogenase catalytic domain-like"/>
    <property type="match status" value="1"/>
</dbReference>
<keyword evidence="2" id="KW-0520">NAD</keyword>
<evidence type="ECO:0000313" key="4">
    <source>
        <dbReference type="EMBL" id="MBM6923169.1"/>
    </source>
</evidence>
<evidence type="ECO:0000256" key="1">
    <source>
        <dbReference type="ARBA" id="ARBA00023002"/>
    </source>
</evidence>
<organism evidence="4 5">
    <name type="scientific">Hydrogenoanaerobacterium saccharovorans</name>
    <dbReference type="NCBI Taxonomy" id="474960"/>
    <lineage>
        <taxon>Bacteria</taxon>
        <taxon>Bacillati</taxon>
        <taxon>Bacillota</taxon>
        <taxon>Clostridia</taxon>
        <taxon>Eubacteriales</taxon>
        <taxon>Oscillospiraceae</taxon>
        <taxon>Hydrogenoanaerobacterium</taxon>
    </lineage>
</organism>
<feature type="domain" description="D-isomer specific 2-hydroxyacid dehydrogenase NAD-binding" evidence="3">
    <location>
        <begin position="103"/>
        <end position="278"/>
    </location>
</feature>
<dbReference type="PANTHER" id="PTHR43333:SF1">
    <property type="entry name" value="D-ISOMER SPECIFIC 2-HYDROXYACID DEHYDROGENASE NAD-BINDING DOMAIN-CONTAINING PROTEIN"/>
    <property type="match status" value="1"/>
</dbReference>